<keyword evidence="5" id="KW-0067">ATP-binding</keyword>
<dbReference type="InterPro" id="IPR017871">
    <property type="entry name" value="ABC_transporter-like_CS"/>
</dbReference>
<evidence type="ECO:0000256" key="2">
    <source>
        <dbReference type="ARBA" id="ARBA00022448"/>
    </source>
</evidence>
<dbReference type="InterPro" id="IPR050153">
    <property type="entry name" value="Metal_Ion_Import_ABC"/>
</dbReference>
<keyword evidence="4" id="KW-0547">Nucleotide-binding</keyword>
<keyword evidence="8" id="KW-1185">Reference proteome</keyword>
<accession>A0A0A1FEF3</accession>
<dbReference type="PROSITE" id="PS50893">
    <property type="entry name" value="ABC_TRANSPORTER_2"/>
    <property type="match status" value="1"/>
</dbReference>
<dbReference type="Proteomes" id="UP000030302">
    <property type="component" value="Chromosome"/>
</dbReference>
<feature type="domain" description="ABC transporter" evidence="6">
    <location>
        <begin position="1"/>
        <end position="197"/>
    </location>
</feature>
<evidence type="ECO:0000256" key="3">
    <source>
        <dbReference type="ARBA" id="ARBA00022475"/>
    </source>
</evidence>
<dbReference type="PANTHER" id="PTHR42734:SF5">
    <property type="entry name" value="IRON TRANSPORT SYSTEM ATP-BINDING PROTEIN HI_0361-RELATED"/>
    <property type="match status" value="1"/>
</dbReference>
<proteinExistence type="inferred from homology"/>
<dbReference type="GO" id="GO:0016887">
    <property type="term" value="F:ATP hydrolysis activity"/>
    <property type="evidence" value="ECO:0007669"/>
    <property type="project" value="InterPro"/>
</dbReference>
<evidence type="ECO:0000313" key="7">
    <source>
        <dbReference type="EMBL" id="AIY42861.1"/>
    </source>
</evidence>
<dbReference type="InterPro" id="IPR027417">
    <property type="entry name" value="P-loop_NTPase"/>
</dbReference>
<evidence type="ECO:0000256" key="5">
    <source>
        <dbReference type="ARBA" id="ARBA00022840"/>
    </source>
</evidence>
<dbReference type="EMBL" id="CP009962">
    <property type="protein sequence ID" value="AIY42861.1"/>
    <property type="molecule type" value="Genomic_DNA"/>
</dbReference>
<dbReference type="Pfam" id="PF00005">
    <property type="entry name" value="ABC_tran"/>
    <property type="match status" value="1"/>
</dbReference>
<dbReference type="PROSITE" id="PS00211">
    <property type="entry name" value="ABC_TRANSPORTER_1"/>
    <property type="match status" value="1"/>
</dbReference>
<dbReference type="HOGENOM" id="CLU_000604_1_11_4"/>
<dbReference type="GO" id="GO:0005524">
    <property type="term" value="F:ATP binding"/>
    <property type="evidence" value="ECO:0007669"/>
    <property type="project" value="UniProtKB-KW"/>
</dbReference>
<comment type="similarity">
    <text evidence="1">Belongs to the ABC transporter superfamily.</text>
</comment>
<sequence length="212" mass="23365">MGPNGAGKSTLLKALLGLVPIDSGHVEMHVARKLIAYLPQQAEIDRNFPIAVLDCVCLGYWPRLGSFGSVTSAMIEGAREALRAVGLHGFERRSIATLSAGQMQRVLFARIVVQDADLILLDEPFNAVDARTTEDLLMLIREWHAQQRTVIAVLHDHEQVRRHFPQAVMLARQLVAWGDTGQVLGEVNLQRARHMPDEADTNIEHGAVEVAA</sequence>
<keyword evidence="2" id="KW-0813">Transport</keyword>
<reference evidence="8" key="1">
    <citation type="journal article" date="2014" name="Soil Biol. Biochem.">
        <title>Structure and function of bacterial communities in ageing soils: Insights from the Mendocino ecological staircase.</title>
        <authorList>
            <person name="Uroz S."/>
            <person name="Tech J.J."/>
            <person name="Sawaya N.A."/>
            <person name="Frey-Klett P."/>
            <person name="Leveau J.H.J."/>
        </authorList>
    </citation>
    <scope>NUCLEOTIDE SEQUENCE [LARGE SCALE GENOMIC DNA]</scope>
    <source>
        <strain evidence="8">Cal35</strain>
    </source>
</reference>
<dbReference type="InterPro" id="IPR003593">
    <property type="entry name" value="AAA+_ATPase"/>
</dbReference>
<evidence type="ECO:0000256" key="4">
    <source>
        <dbReference type="ARBA" id="ARBA00022741"/>
    </source>
</evidence>
<dbReference type="AlphaFoldDB" id="A0A0A1FEF3"/>
<dbReference type="STRING" id="279058.LT85_3703"/>
<dbReference type="SMART" id="SM00382">
    <property type="entry name" value="AAA"/>
    <property type="match status" value="1"/>
</dbReference>
<dbReference type="PANTHER" id="PTHR42734">
    <property type="entry name" value="METAL TRANSPORT SYSTEM ATP-BINDING PROTEIN TM_0124-RELATED"/>
    <property type="match status" value="1"/>
</dbReference>
<gene>
    <name evidence="7" type="primary">znuC</name>
    <name evidence="7" type="ORF">LT85_3703</name>
</gene>
<evidence type="ECO:0000313" key="8">
    <source>
        <dbReference type="Proteomes" id="UP000030302"/>
    </source>
</evidence>
<organism evidence="7 8">
    <name type="scientific">Collimonas arenae</name>
    <dbReference type="NCBI Taxonomy" id="279058"/>
    <lineage>
        <taxon>Bacteria</taxon>
        <taxon>Pseudomonadati</taxon>
        <taxon>Pseudomonadota</taxon>
        <taxon>Betaproteobacteria</taxon>
        <taxon>Burkholderiales</taxon>
        <taxon>Oxalobacteraceae</taxon>
        <taxon>Collimonas</taxon>
    </lineage>
</organism>
<dbReference type="InterPro" id="IPR003439">
    <property type="entry name" value="ABC_transporter-like_ATP-bd"/>
</dbReference>
<keyword evidence="3" id="KW-0472">Membrane</keyword>
<evidence type="ECO:0000256" key="1">
    <source>
        <dbReference type="ARBA" id="ARBA00005417"/>
    </source>
</evidence>
<keyword evidence="3" id="KW-1003">Cell membrane</keyword>
<evidence type="ECO:0000259" key="6">
    <source>
        <dbReference type="PROSITE" id="PS50893"/>
    </source>
</evidence>
<name>A0A0A1FEF3_9BURK</name>
<dbReference type="Gene3D" id="3.40.50.300">
    <property type="entry name" value="P-loop containing nucleotide triphosphate hydrolases"/>
    <property type="match status" value="1"/>
</dbReference>
<protein>
    <submittedName>
        <fullName evidence="7">Zinc ABC transporter</fullName>
    </submittedName>
</protein>
<dbReference type="SUPFAM" id="SSF52540">
    <property type="entry name" value="P-loop containing nucleoside triphosphate hydrolases"/>
    <property type="match status" value="1"/>
</dbReference>
<dbReference type="KEGG" id="care:LT85_3703"/>